<evidence type="ECO:0000256" key="1">
    <source>
        <dbReference type="ARBA" id="ARBA00009820"/>
    </source>
</evidence>
<organism evidence="3 4">
    <name type="scientific">Rhodohalobacter barkolensis</name>
    <dbReference type="NCBI Taxonomy" id="2053187"/>
    <lineage>
        <taxon>Bacteria</taxon>
        <taxon>Pseudomonadati</taxon>
        <taxon>Balneolota</taxon>
        <taxon>Balneolia</taxon>
        <taxon>Balneolales</taxon>
        <taxon>Balneolaceae</taxon>
        <taxon>Rhodohalobacter</taxon>
    </lineage>
</organism>
<evidence type="ECO:0000313" key="4">
    <source>
        <dbReference type="Proteomes" id="UP000233398"/>
    </source>
</evidence>
<reference evidence="3 4" key="1">
    <citation type="submission" date="2017-11" db="EMBL/GenBank/DDBJ databases">
        <title>Rhodohalobacter 15182 sp. nov., isolated from a salt lake.</title>
        <authorList>
            <person name="Han S."/>
        </authorList>
    </citation>
    <scope>NUCLEOTIDE SEQUENCE [LARGE SCALE GENOMIC DNA]</scope>
    <source>
        <strain evidence="3 4">15182</strain>
    </source>
</reference>
<dbReference type="SUPFAM" id="SSF82171">
    <property type="entry name" value="DPP6 N-terminal domain-like"/>
    <property type="match status" value="1"/>
</dbReference>
<protein>
    <recommendedName>
        <fullName evidence="5">Bacterial surface antigen (D15) domain-containing protein</fullName>
    </recommendedName>
</protein>
<accession>A0A2N0VEU0</accession>
<comment type="similarity">
    <text evidence="1">Belongs to the TolB family.</text>
</comment>
<feature type="compositionally biased region" description="Basic and acidic residues" evidence="2">
    <location>
        <begin position="284"/>
        <end position="293"/>
    </location>
</feature>
<dbReference type="PANTHER" id="PTHR36842:SF1">
    <property type="entry name" value="PROTEIN TOLB"/>
    <property type="match status" value="1"/>
</dbReference>
<evidence type="ECO:0000313" key="3">
    <source>
        <dbReference type="EMBL" id="PKD42709.1"/>
    </source>
</evidence>
<dbReference type="RefSeq" id="WP_101074404.1">
    <property type="nucleotide sequence ID" value="NZ_PISP01000006.1"/>
</dbReference>
<sequence length="969" mass="111751">MKLYSLFLLFLGLLIQDVSAQIYSTQYRLPGLDWQEIQSEQFRVIYPAQYREEAIRSLSILEAEYGDIQNLFGGELKKFPFILNPQNDRSNGFVTPINFRSEVELSPIRGKALSPQSGDWLESVLPHELVHALHFSVNPPAMTRLLGLFSPDVRRSVHSAAPLGLHEGIAVEYESHGSIPGSGRGNYPFFNHQFNSLLDTSEEWSMGQLLHTTDYSLPFNRHYIGGYQFMHWLQNKYGVETAKNSIQFHYKYPFLGYGFALRTQTGEWPASLYREFSDEMSSDEQDRKTESTRDFSNAPGIQLPLSGECRRANRPLWTDNNTLIFYSRFCNKPSGFYLYDIESEQSDLLTEVVITEDLIYNFSEDSTSIHFSRYHSDSRYDNVFRGDLYQLNLRTGKPYRITKEQRLFSPVEHAGQLYALQSDAHTQNLVLLDSGNGEIIKKFSKPDNSSIIQASPFPNDSGNVALIGKINSIQAVWFESLLEQESVLTGEPDIVFENGSIFDLSWHPDGNRLLLVSDDDGAMNIYEYHVGEDQVSQITHGIYNSFEPSYSPDGSRLAFVSQQQNEQILQLLDLEDAEKLNLPRTSYKSTPQITERLKRPLMNRDNQPDSSSWEFKRYQTGLGWLKPRLWIPGFERQNGFDRFSLNFESVDQLNSQRYEFELSHYLDRFWYDLEYNYKGFFPGFRFNIFNDPSLISFQVTQNDQEFNATLLQQSRGVSLKVPFRYYLERNARFSSLLIEPQYFINQLKFLNPDNTSQSYSEFGTRHTLGLRTVFNYNLRQFTRDVQPNSGWVFFTELRYGLNRTDLNIQSDQFTIDANLTDRKGFRGYISTYISPLAKFNQSLRLSGQVITQTDDRVFNTSSLYSDSFSELPLRATNNTGIFDTRYTIPIVYPDDGGLLLPVYLSNIYLVLFSQTVADLDQQNLVDASRSVYGAGIRSRFRLSNMAIDIGISIGWEPTRNEVTYYIGGF</sequence>
<dbReference type="PANTHER" id="PTHR36842">
    <property type="entry name" value="PROTEIN TOLB HOMOLOG"/>
    <property type="match status" value="1"/>
</dbReference>
<dbReference type="InterPro" id="IPR011659">
    <property type="entry name" value="WD40"/>
</dbReference>
<feature type="region of interest" description="Disordered" evidence="2">
    <location>
        <begin position="279"/>
        <end position="299"/>
    </location>
</feature>
<name>A0A2N0VEU0_9BACT</name>
<dbReference type="Gene3D" id="2.120.10.30">
    <property type="entry name" value="TolB, C-terminal domain"/>
    <property type="match status" value="1"/>
</dbReference>
<gene>
    <name evidence="3" type="ORF">CWD77_15020</name>
</gene>
<dbReference type="Proteomes" id="UP000233398">
    <property type="component" value="Unassembled WGS sequence"/>
</dbReference>
<dbReference type="InterPro" id="IPR011042">
    <property type="entry name" value="6-blade_b-propeller_TolB-like"/>
</dbReference>
<comment type="caution">
    <text evidence="3">The sequence shown here is derived from an EMBL/GenBank/DDBJ whole genome shotgun (WGS) entry which is preliminary data.</text>
</comment>
<dbReference type="Pfam" id="PF07676">
    <property type="entry name" value="PD40"/>
    <property type="match status" value="2"/>
</dbReference>
<evidence type="ECO:0000256" key="2">
    <source>
        <dbReference type="SAM" id="MobiDB-lite"/>
    </source>
</evidence>
<dbReference type="OrthoDB" id="1521833at2"/>
<proteinExistence type="inferred from homology"/>
<dbReference type="EMBL" id="PISP01000006">
    <property type="protein sequence ID" value="PKD42709.1"/>
    <property type="molecule type" value="Genomic_DNA"/>
</dbReference>
<evidence type="ECO:0008006" key="5">
    <source>
        <dbReference type="Google" id="ProtNLM"/>
    </source>
</evidence>
<keyword evidence="4" id="KW-1185">Reference proteome</keyword>
<dbReference type="AlphaFoldDB" id="A0A2N0VEU0"/>